<evidence type="ECO:0000313" key="2">
    <source>
        <dbReference type="EMBL" id="VEL27965.1"/>
    </source>
</evidence>
<sequence length="354" mass="38177">LCSAIIKSIKSDLASCHAARNEVLSESKTTVNSLAEASSITVGNRSLSLLRPELEPSCFEATGSFCEAEPFKDQISQQSQPIPLTTSSQISAEISDKHASGLLRTQSSDRIGTDSLAKDTMNGILSSDPAVSNAQTPLMNAPRRKTPATIASPADSITHLATSLAPSSSHQYIRMPIHGTCLEEERYKKEASFHSRSQHQSHLLELLSHHSERDIASSKIGNNEQDLRLQEAAWLVNQKLGKANYVAEEEDESQTDHDVLAEVLDEVDEAASIGEDVLSTNLASVDLLLSLGHINKTNGQDERITDDGPSLQLSPSQPTLSSLNEDFNHFVHQVEEATPGTPVASLASLPPDSK</sequence>
<name>A0A448X4M9_9PLAT</name>
<comment type="caution">
    <text evidence="2">The sequence shown here is derived from an EMBL/GenBank/DDBJ whole genome shotgun (WGS) entry which is preliminary data.</text>
</comment>
<proteinExistence type="predicted"/>
<evidence type="ECO:0000256" key="1">
    <source>
        <dbReference type="SAM" id="MobiDB-lite"/>
    </source>
</evidence>
<accession>A0A448X4M9</accession>
<gene>
    <name evidence="2" type="ORF">PXEA_LOCUS21405</name>
</gene>
<feature type="region of interest" description="Disordered" evidence="1">
    <location>
        <begin position="335"/>
        <end position="354"/>
    </location>
</feature>
<evidence type="ECO:0000313" key="3">
    <source>
        <dbReference type="Proteomes" id="UP000784294"/>
    </source>
</evidence>
<feature type="region of interest" description="Disordered" evidence="1">
    <location>
        <begin position="298"/>
        <end position="318"/>
    </location>
</feature>
<protein>
    <submittedName>
        <fullName evidence="2">Uncharacterized protein</fullName>
    </submittedName>
</protein>
<dbReference type="EMBL" id="CAAALY010091347">
    <property type="protein sequence ID" value="VEL27965.1"/>
    <property type="molecule type" value="Genomic_DNA"/>
</dbReference>
<organism evidence="2 3">
    <name type="scientific">Protopolystoma xenopodis</name>
    <dbReference type="NCBI Taxonomy" id="117903"/>
    <lineage>
        <taxon>Eukaryota</taxon>
        <taxon>Metazoa</taxon>
        <taxon>Spiralia</taxon>
        <taxon>Lophotrochozoa</taxon>
        <taxon>Platyhelminthes</taxon>
        <taxon>Monogenea</taxon>
        <taxon>Polyopisthocotylea</taxon>
        <taxon>Polystomatidea</taxon>
        <taxon>Polystomatidae</taxon>
        <taxon>Protopolystoma</taxon>
    </lineage>
</organism>
<feature type="non-terminal residue" evidence="2">
    <location>
        <position position="1"/>
    </location>
</feature>
<dbReference type="AlphaFoldDB" id="A0A448X4M9"/>
<reference evidence="2" key="1">
    <citation type="submission" date="2018-11" db="EMBL/GenBank/DDBJ databases">
        <authorList>
            <consortium name="Pathogen Informatics"/>
        </authorList>
    </citation>
    <scope>NUCLEOTIDE SEQUENCE</scope>
</reference>
<dbReference type="Proteomes" id="UP000784294">
    <property type="component" value="Unassembled WGS sequence"/>
</dbReference>
<keyword evidence="3" id="KW-1185">Reference proteome</keyword>
<feature type="compositionally biased region" description="Low complexity" evidence="1">
    <location>
        <begin position="309"/>
        <end position="318"/>
    </location>
</feature>